<dbReference type="CDD" id="cd16833">
    <property type="entry name" value="YfiH"/>
    <property type="match status" value="1"/>
</dbReference>
<organism evidence="10 11">
    <name type="scientific">Pendulispora albinea</name>
    <dbReference type="NCBI Taxonomy" id="2741071"/>
    <lineage>
        <taxon>Bacteria</taxon>
        <taxon>Pseudomonadati</taxon>
        <taxon>Myxococcota</taxon>
        <taxon>Myxococcia</taxon>
        <taxon>Myxococcales</taxon>
        <taxon>Sorangiineae</taxon>
        <taxon>Pendulisporaceae</taxon>
        <taxon>Pendulispora</taxon>
    </lineage>
</organism>
<name>A0ABZ2LT40_9BACT</name>
<evidence type="ECO:0000256" key="2">
    <source>
        <dbReference type="ARBA" id="ARBA00007353"/>
    </source>
</evidence>
<dbReference type="InterPro" id="IPR003730">
    <property type="entry name" value="Cu_polyphenol_OxRdtase"/>
</dbReference>
<sequence>MRFGRAAGIAPVRIAQARQVHGIQVVDAKTTSAHSDPSDPAPWSESLPEADAIVAEPGTAAGVRVADCVPILVGDPGSGIAAAIHAGWRGTVAGVVQSAVDRMASLGADPARAVAAIGPCICVGCFEVGDEVAERIVETCGDPSVIVRRQKPHADLRAAVRLLLARAGIGLVEDVPGCTRCEKERFFSYRRGQEAGRQLAAILAPAPRVPRAPGVPDVSGARS</sequence>
<comment type="similarity">
    <text evidence="2">Belongs to the purine nucleoside phosphorylase YfiH/LACC1 family.</text>
</comment>
<evidence type="ECO:0000256" key="9">
    <source>
        <dbReference type="ARBA" id="ARBA00049893"/>
    </source>
</evidence>
<dbReference type="PANTHER" id="PTHR30616">
    <property type="entry name" value="UNCHARACTERIZED PROTEIN YFIH"/>
    <property type="match status" value="1"/>
</dbReference>
<evidence type="ECO:0000256" key="8">
    <source>
        <dbReference type="ARBA" id="ARBA00048968"/>
    </source>
</evidence>
<reference evidence="10 11" key="1">
    <citation type="submission" date="2021-12" db="EMBL/GenBank/DDBJ databases">
        <title>Discovery of the Pendulisporaceae a myxobacterial family with distinct sporulation behavior and unique specialized metabolism.</title>
        <authorList>
            <person name="Garcia R."/>
            <person name="Popoff A."/>
            <person name="Bader C.D."/>
            <person name="Loehr J."/>
            <person name="Walesch S."/>
            <person name="Walt C."/>
            <person name="Boldt J."/>
            <person name="Bunk B."/>
            <person name="Haeckl F.J.F.P.J."/>
            <person name="Gunesch A.P."/>
            <person name="Birkelbach J."/>
            <person name="Nuebel U."/>
            <person name="Pietschmann T."/>
            <person name="Bach T."/>
            <person name="Mueller R."/>
        </authorList>
    </citation>
    <scope>NUCLEOTIDE SEQUENCE [LARGE SCALE GENOMIC DNA]</scope>
    <source>
        <strain evidence="10 11">MSr11954</strain>
    </source>
</reference>
<keyword evidence="3" id="KW-0808">Transferase</keyword>
<dbReference type="SUPFAM" id="SSF64438">
    <property type="entry name" value="CNF1/YfiH-like putative cysteine hydrolases"/>
    <property type="match status" value="1"/>
</dbReference>
<evidence type="ECO:0000256" key="7">
    <source>
        <dbReference type="ARBA" id="ARBA00047989"/>
    </source>
</evidence>
<keyword evidence="11" id="KW-1185">Reference proteome</keyword>
<proteinExistence type="inferred from homology"/>
<dbReference type="Proteomes" id="UP001370348">
    <property type="component" value="Chromosome"/>
</dbReference>
<comment type="catalytic activity">
    <reaction evidence="7">
        <text>adenosine + H2O + H(+) = inosine + NH4(+)</text>
        <dbReference type="Rhea" id="RHEA:24408"/>
        <dbReference type="ChEBI" id="CHEBI:15377"/>
        <dbReference type="ChEBI" id="CHEBI:15378"/>
        <dbReference type="ChEBI" id="CHEBI:16335"/>
        <dbReference type="ChEBI" id="CHEBI:17596"/>
        <dbReference type="ChEBI" id="CHEBI:28938"/>
        <dbReference type="EC" id="3.5.4.4"/>
    </reaction>
    <physiologicalReaction direction="left-to-right" evidence="7">
        <dbReference type="Rhea" id="RHEA:24409"/>
    </physiologicalReaction>
</comment>
<evidence type="ECO:0000313" key="11">
    <source>
        <dbReference type="Proteomes" id="UP001370348"/>
    </source>
</evidence>
<keyword evidence="4" id="KW-0479">Metal-binding</keyword>
<keyword evidence="6" id="KW-0862">Zinc</keyword>
<evidence type="ECO:0000256" key="1">
    <source>
        <dbReference type="ARBA" id="ARBA00000553"/>
    </source>
</evidence>
<dbReference type="InterPro" id="IPR038371">
    <property type="entry name" value="Cu_polyphenol_OxRdtase_sf"/>
</dbReference>
<comment type="catalytic activity">
    <reaction evidence="8">
        <text>adenosine + phosphate = alpha-D-ribose 1-phosphate + adenine</text>
        <dbReference type="Rhea" id="RHEA:27642"/>
        <dbReference type="ChEBI" id="CHEBI:16335"/>
        <dbReference type="ChEBI" id="CHEBI:16708"/>
        <dbReference type="ChEBI" id="CHEBI:43474"/>
        <dbReference type="ChEBI" id="CHEBI:57720"/>
        <dbReference type="EC" id="2.4.2.1"/>
    </reaction>
    <physiologicalReaction direction="left-to-right" evidence="8">
        <dbReference type="Rhea" id="RHEA:27643"/>
    </physiologicalReaction>
</comment>
<dbReference type="EMBL" id="CP089984">
    <property type="protein sequence ID" value="WXB14074.1"/>
    <property type="molecule type" value="Genomic_DNA"/>
</dbReference>
<dbReference type="RefSeq" id="WP_394823692.1">
    <property type="nucleotide sequence ID" value="NZ_CP089984.1"/>
</dbReference>
<evidence type="ECO:0000256" key="6">
    <source>
        <dbReference type="ARBA" id="ARBA00022833"/>
    </source>
</evidence>
<evidence type="ECO:0000256" key="3">
    <source>
        <dbReference type="ARBA" id="ARBA00022679"/>
    </source>
</evidence>
<comment type="catalytic activity">
    <reaction evidence="1">
        <text>inosine + phosphate = alpha-D-ribose 1-phosphate + hypoxanthine</text>
        <dbReference type="Rhea" id="RHEA:27646"/>
        <dbReference type="ChEBI" id="CHEBI:17368"/>
        <dbReference type="ChEBI" id="CHEBI:17596"/>
        <dbReference type="ChEBI" id="CHEBI:43474"/>
        <dbReference type="ChEBI" id="CHEBI:57720"/>
        <dbReference type="EC" id="2.4.2.1"/>
    </reaction>
    <physiologicalReaction direction="left-to-right" evidence="1">
        <dbReference type="Rhea" id="RHEA:27647"/>
    </physiologicalReaction>
</comment>
<dbReference type="InterPro" id="IPR011324">
    <property type="entry name" value="Cytotoxic_necrot_fac-like_cat"/>
</dbReference>
<evidence type="ECO:0000256" key="5">
    <source>
        <dbReference type="ARBA" id="ARBA00022801"/>
    </source>
</evidence>
<evidence type="ECO:0000256" key="4">
    <source>
        <dbReference type="ARBA" id="ARBA00022723"/>
    </source>
</evidence>
<dbReference type="PANTHER" id="PTHR30616:SF2">
    <property type="entry name" value="PURINE NUCLEOSIDE PHOSPHORYLASE LACC1"/>
    <property type="match status" value="1"/>
</dbReference>
<evidence type="ECO:0000313" key="10">
    <source>
        <dbReference type="EMBL" id="WXB14074.1"/>
    </source>
</evidence>
<dbReference type="Pfam" id="PF02578">
    <property type="entry name" value="Cu-oxidase_4"/>
    <property type="match status" value="1"/>
</dbReference>
<keyword evidence="5" id="KW-0378">Hydrolase</keyword>
<dbReference type="Gene3D" id="3.60.140.10">
    <property type="entry name" value="CNF1/YfiH-like putative cysteine hydrolases"/>
    <property type="match status" value="1"/>
</dbReference>
<comment type="catalytic activity">
    <reaction evidence="9">
        <text>S-methyl-5'-thioadenosine + phosphate = 5-(methylsulfanyl)-alpha-D-ribose 1-phosphate + adenine</text>
        <dbReference type="Rhea" id="RHEA:11852"/>
        <dbReference type="ChEBI" id="CHEBI:16708"/>
        <dbReference type="ChEBI" id="CHEBI:17509"/>
        <dbReference type="ChEBI" id="CHEBI:43474"/>
        <dbReference type="ChEBI" id="CHEBI:58533"/>
        <dbReference type="EC" id="2.4.2.28"/>
    </reaction>
    <physiologicalReaction direction="left-to-right" evidence="9">
        <dbReference type="Rhea" id="RHEA:11853"/>
    </physiologicalReaction>
</comment>
<accession>A0ABZ2LT40</accession>
<gene>
    <name evidence="10" type="ORF">LZC94_40375</name>
</gene>
<protein>
    <submittedName>
        <fullName evidence="10">Polyphenol oxidase family protein</fullName>
    </submittedName>
</protein>